<dbReference type="InterPro" id="IPR001789">
    <property type="entry name" value="Sig_transdc_resp-reg_receiver"/>
</dbReference>
<gene>
    <name evidence="4" type="ORF">SYV04_36365</name>
</gene>
<keyword evidence="1 2" id="KW-0597">Phosphoprotein</keyword>
<dbReference type="Gene3D" id="3.40.50.2300">
    <property type="match status" value="1"/>
</dbReference>
<accession>A0ABU5HEM3</accession>
<dbReference type="PANTHER" id="PTHR44591:SF3">
    <property type="entry name" value="RESPONSE REGULATORY DOMAIN-CONTAINING PROTEIN"/>
    <property type="match status" value="1"/>
</dbReference>
<evidence type="ECO:0000313" key="5">
    <source>
        <dbReference type="Proteomes" id="UP001291309"/>
    </source>
</evidence>
<proteinExistence type="predicted"/>
<dbReference type="Proteomes" id="UP001291309">
    <property type="component" value="Unassembled WGS sequence"/>
</dbReference>
<name>A0ABU5HEM3_9BACT</name>
<organism evidence="4 5">
    <name type="scientific">Hyalangium rubrum</name>
    <dbReference type="NCBI Taxonomy" id="3103134"/>
    <lineage>
        <taxon>Bacteria</taxon>
        <taxon>Pseudomonadati</taxon>
        <taxon>Myxococcota</taxon>
        <taxon>Myxococcia</taxon>
        <taxon>Myxococcales</taxon>
        <taxon>Cystobacterineae</taxon>
        <taxon>Archangiaceae</taxon>
        <taxon>Hyalangium</taxon>
    </lineage>
</organism>
<evidence type="ECO:0000256" key="1">
    <source>
        <dbReference type="ARBA" id="ARBA00022553"/>
    </source>
</evidence>
<dbReference type="InterPro" id="IPR011006">
    <property type="entry name" value="CheY-like_superfamily"/>
</dbReference>
<evidence type="ECO:0000259" key="3">
    <source>
        <dbReference type="PROSITE" id="PS50110"/>
    </source>
</evidence>
<comment type="caution">
    <text evidence="4">The sequence shown here is derived from an EMBL/GenBank/DDBJ whole genome shotgun (WGS) entry which is preliminary data.</text>
</comment>
<reference evidence="4 5" key="1">
    <citation type="submission" date="2023-12" db="EMBL/GenBank/DDBJ databases">
        <title>the genome sequence of Hyalangium sp. s54d21.</title>
        <authorList>
            <person name="Zhang X."/>
        </authorList>
    </citation>
    <scope>NUCLEOTIDE SEQUENCE [LARGE SCALE GENOMIC DNA]</scope>
    <source>
        <strain evidence="5">s54d21</strain>
    </source>
</reference>
<keyword evidence="5" id="KW-1185">Reference proteome</keyword>
<sequence length="135" mass="14476">MNHPSCLLVIDDDHDILLSLQDALEMEGYHVATARTGREGLERLDSGLRPDLILLDLMMPDVSGWAFRARQRADPALDAIPVVVVSGQGLSTHDVAELGVAGYLPKPLDLDSLLSTVARFAPPPAPPESAGLSSW</sequence>
<evidence type="ECO:0000256" key="2">
    <source>
        <dbReference type="PROSITE-ProRule" id="PRU00169"/>
    </source>
</evidence>
<dbReference type="EMBL" id="JAXIVS010000017">
    <property type="protein sequence ID" value="MDY7231919.1"/>
    <property type="molecule type" value="Genomic_DNA"/>
</dbReference>
<dbReference type="PROSITE" id="PS50110">
    <property type="entry name" value="RESPONSE_REGULATORY"/>
    <property type="match status" value="1"/>
</dbReference>
<dbReference type="PANTHER" id="PTHR44591">
    <property type="entry name" value="STRESS RESPONSE REGULATOR PROTEIN 1"/>
    <property type="match status" value="1"/>
</dbReference>
<dbReference type="Pfam" id="PF00072">
    <property type="entry name" value="Response_reg"/>
    <property type="match status" value="1"/>
</dbReference>
<evidence type="ECO:0000313" key="4">
    <source>
        <dbReference type="EMBL" id="MDY7231919.1"/>
    </source>
</evidence>
<feature type="domain" description="Response regulatory" evidence="3">
    <location>
        <begin position="6"/>
        <end position="121"/>
    </location>
</feature>
<dbReference type="InterPro" id="IPR050595">
    <property type="entry name" value="Bact_response_regulator"/>
</dbReference>
<dbReference type="SUPFAM" id="SSF52172">
    <property type="entry name" value="CheY-like"/>
    <property type="match status" value="1"/>
</dbReference>
<dbReference type="SMART" id="SM00448">
    <property type="entry name" value="REC"/>
    <property type="match status" value="1"/>
</dbReference>
<protein>
    <submittedName>
        <fullName evidence="4">Response regulator</fullName>
    </submittedName>
</protein>
<dbReference type="RefSeq" id="WP_321550634.1">
    <property type="nucleotide sequence ID" value="NZ_JAXIVS010000017.1"/>
</dbReference>
<feature type="modified residue" description="4-aspartylphosphate" evidence="2">
    <location>
        <position position="56"/>
    </location>
</feature>